<evidence type="ECO:0000313" key="5">
    <source>
        <dbReference type="Proteomes" id="UP001500879"/>
    </source>
</evidence>
<sequence>MTDTTGPLERDRHRTVFGEVAEQYDTGRPGYPDRLVSDVLEFTGLPAVEALEVGAGTGKATRAFAARPGVTLTCLEPDPRMAAVLSRTCAGRPHVTVVETDFETWRPPDRHRFDLLLSAQAWHWTAPEVRWSLARENLRPGGTIALFWNDWYVSDDALREAVAAVHDRHLPDRPPHSILEKVPRDSVMARDSWVPRELLADGGFTDVTHRQYPSVHHRSTAGLVDVLSSLSFYRALRPATREALLADTARAVDAHGGGLRLDTRTGLFLARTVAGG</sequence>
<gene>
    <name evidence="4" type="ORF">GCM10010357_30080</name>
</gene>
<accession>A0ABP3IJT9</accession>
<evidence type="ECO:0000259" key="3">
    <source>
        <dbReference type="Pfam" id="PF13649"/>
    </source>
</evidence>
<dbReference type="CDD" id="cd02440">
    <property type="entry name" value="AdoMet_MTases"/>
    <property type="match status" value="1"/>
</dbReference>
<dbReference type="Pfam" id="PF13649">
    <property type="entry name" value="Methyltransf_25"/>
    <property type="match status" value="1"/>
</dbReference>
<dbReference type="InterPro" id="IPR029063">
    <property type="entry name" value="SAM-dependent_MTases_sf"/>
</dbReference>
<dbReference type="RefSeq" id="WP_344024245.1">
    <property type="nucleotide sequence ID" value="NZ_BAAABX010000033.1"/>
</dbReference>
<name>A0ABP3IJT9_9ACTN</name>
<dbReference type="EMBL" id="BAAABX010000033">
    <property type="protein sequence ID" value="GAA0407104.1"/>
    <property type="molecule type" value="Genomic_DNA"/>
</dbReference>
<keyword evidence="2" id="KW-0808">Transferase</keyword>
<evidence type="ECO:0000256" key="1">
    <source>
        <dbReference type="ARBA" id="ARBA00022603"/>
    </source>
</evidence>
<keyword evidence="1 4" id="KW-0489">Methyltransferase</keyword>
<dbReference type="PANTHER" id="PTHR44942">
    <property type="entry name" value="METHYLTRANSF_11 DOMAIN-CONTAINING PROTEIN"/>
    <property type="match status" value="1"/>
</dbReference>
<reference evidence="5" key="1">
    <citation type="journal article" date="2019" name="Int. J. Syst. Evol. Microbiol.">
        <title>The Global Catalogue of Microorganisms (GCM) 10K type strain sequencing project: providing services to taxonomists for standard genome sequencing and annotation.</title>
        <authorList>
            <consortium name="The Broad Institute Genomics Platform"/>
            <consortium name="The Broad Institute Genome Sequencing Center for Infectious Disease"/>
            <person name="Wu L."/>
            <person name="Ma J."/>
        </authorList>
    </citation>
    <scope>NUCLEOTIDE SEQUENCE [LARGE SCALE GENOMIC DNA]</scope>
    <source>
        <strain evidence="5">JCM 4788</strain>
    </source>
</reference>
<dbReference type="GO" id="GO:0008168">
    <property type="term" value="F:methyltransferase activity"/>
    <property type="evidence" value="ECO:0007669"/>
    <property type="project" value="UniProtKB-KW"/>
</dbReference>
<dbReference type="Proteomes" id="UP001500879">
    <property type="component" value="Unassembled WGS sequence"/>
</dbReference>
<comment type="caution">
    <text evidence="4">The sequence shown here is derived from an EMBL/GenBank/DDBJ whole genome shotgun (WGS) entry which is preliminary data.</text>
</comment>
<feature type="domain" description="Methyltransferase" evidence="3">
    <location>
        <begin position="51"/>
        <end position="142"/>
    </location>
</feature>
<dbReference type="SUPFAM" id="SSF53335">
    <property type="entry name" value="S-adenosyl-L-methionine-dependent methyltransferases"/>
    <property type="match status" value="1"/>
</dbReference>
<evidence type="ECO:0000313" key="4">
    <source>
        <dbReference type="EMBL" id="GAA0407104.1"/>
    </source>
</evidence>
<organism evidence="4 5">
    <name type="scientific">Streptomyces luteireticuli</name>
    <dbReference type="NCBI Taxonomy" id="173858"/>
    <lineage>
        <taxon>Bacteria</taxon>
        <taxon>Bacillati</taxon>
        <taxon>Actinomycetota</taxon>
        <taxon>Actinomycetes</taxon>
        <taxon>Kitasatosporales</taxon>
        <taxon>Streptomycetaceae</taxon>
        <taxon>Streptomyces</taxon>
    </lineage>
</organism>
<evidence type="ECO:0000256" key="2">
    <source>
        <dbReference type="ARBA" id="ARBA00022679"/>
    </source>
</evidence>
<protein>
    <submittedName>
        <fullName evidence="4">Class I SAM-dependent methyltransferase</fullName>
    </submittedName>
</protein>
<dbReference type="Gene3D" id="3.40.50.150">
    <property type="entry name" value="Vaccinia Virus protein VP39"/>
    <property type="match status" value="1"/>
</dbReference>
<dbReference type="GO" id="GO:0032259">
    <property type="term" value="P:methylation"/>
    <property type="evidence" value="ECO:0007669"/>
    <property type="project" value="UniProtKB-KW"/>
</dbReference>
<keyword evidence="5" id="KW-1185">Reference proteome</keyword>
<dbReference type="PANTHER" id="PTHR44942:SF4">
    <property type="entry name" value="METHYLTRANSFERASE TYPE 11 DOMAIN-CONTAINING PROTEIN"/>
    <property type="match status" value="1"/>
</dbReference>
<dbReference type="InterPro" id="IPR041698">
    <property type="entry name" value="Methyltransf_25"/>
</dbReference>
<dbReference type="InterPro" id="IPR051052">
    <property type="entry name" value="Diverse_substrate_MTase"/>
</dbReference>
<proteinExistence type="predicted"/>